<dbReference type="GO" id="GO:0046578">
    <property type="term" value="P:regulation of Ras protein signal transduction"/>
    <property type="evidence" value="ECO:0007669"/>
    <property type="project" value="TreeGrafter"/>
</dbReference>
<dbReference type="GO" id="GO:0005543">
    <property type="term" value="F:phospholipid binding"/>
    <property type="evidence" value="ECO:0007669"/>
    <property type="project" value="TreeGrafter"/>
</dbReference>
<accession>W9Y4T9</accession>
<evidence type="ECO:0000313" key="1">
    <source>
        <dbReference type="EMBL" id="EXJ77459.1"/>
    </source>
</evidence>
<dbReference type="InterPro" id="IPR008914">
    <property type="entry name" value="PEBP"/>
</dbReference>
<dbReference type="EMBL" id="AMGY01000010">
    <property type="protein sequence ID" value="EXJ77459.1"/>
    <property type="molecule type" value="Genomic_DNA"/>
</dbReference>
<name>W9Y4T9_9EURO</name>
<reference evidence="1 2" key="1">
    <citation type="submission" date="2013-03" db="EMBL/GenBank/DDBJ databases">
        <title>The Genome Sequence of Capronia epimyces CBS 606.96.</title>
        <authorList>
            <consortium name="The Broad Institute Genomics Platform"/>
            <person name="Cuomo C."/>
            <person name="de Hoog S."/>
            <person name="Gorbushina A."/>
            <person name="Walker B."/>
            <person name="Young S.K."/>
            <person name="Zeng Q."/>
            <person name="Gargeya S."/>
            <person name="Fitzgerald M."/>
            <person name="Haas B."/>
            <person name="Abouelleil A."/>
            <person name="Allen A.W."/>
            <person name="Alvarado L."/>
            <person name="Arachchi H.M."/>
            <person name="Berlin A.M."/>
            <person name="Chapman S.B."/>
            <person name="Gainer-Dewar J."/>
            <person name="Goldberg J."/>
            <person name="Griggs A."/>
            <person name="Gujja S."/>
            <person name="Hansen M."/>
            <person name="Howarth C."/>
            <person name="Imamovic A."/>
            <person name="Ireland A."/>
            <person name="Larimer J."/>
            <person name="McCowan C."/>
            <person name="Murphy C."/>
            <person name="Pearson M."/>
            <person name="Poon T.W."/>
            <person name="Priest M."/>
            <person name="Roberts A."/>
            <person name="Saif S."/>
            <person name="Shea T."/>
            <person name="Sisk P."/>
            <person name="Sykes S."/>
            <person name="Wortman J."/>
            <person name="Nusbaum C."/>
            <person name="Birren B."/>
        </authorList>
    </citation>
    <scope>NUCLEOTIDE SEQUENCE [LARGE SCALE GENOMIC DNA]</scope>
    <source>
        <strain evidence="1 2">CBS 606.96</strain>
    </source>
</reference>
<dbReference type="GeneID" id="19173769"/>
<dbReference type="InterPro" id="IPR035810">
    <property type="entry name" value="PEBP_euk"/>
</dbReference>
<dbReference type="OrthoDB" id="2506647at2759"/>
<dbReference type="CDD" id="cd00866">
    <property type="entry name" value="PEBP_euk"/>
    <property type="match status" value="1"/>
</dbReference>
<dbReference type="RefSeq" id="XP_007737969.1">
    <property type="nucleotide sequence ID" value="XM_007739779.1"/>
</dbReference>
<comment type="caution">
    <text evidence="1">The sequence shown here is derived from an EMBL/GenBank/DDBJ whole genome shotgun (WGS) entry which is preliminary data.</text>
</comment>
<dbReference type="GO" id="GO:0030162">
    <property type="term" value="P:regulation of proteolysis"/>
    <property type="evidence" value="ECO:0007669"/>
    <property type="project" value="TreeGrafter"/>
</dbReference>
<dbReference type="InterPro" id="IPR036610">
    <property type="entry name" value="PEBP-like_sf"/>
</dbReference>
<keyword evidence="2" id="KW-1185">Reference proteome</keyword>
<dbReference type="Proteomes" id="UP000019478">
    <property type="component" value="Unassembled WGS sequence"/>
</dbReference>
<evidence type="ECO:0008006" key="3">
    <source>
        <dbReference type="Google" id="ProtNLM"/>
    </source>
</evidence>
<dbReference type="Pfam" id="PF01161">
    <property type="entry name" value="PBP"/>
    <property type="match status" value="1"/>
</dbReference>
<gene>
    <name evidence="1" type="ORF">A1O3_09685</name>
</gene>
<dbReference type="PANTHER" id="PTHR11362">
    <property type="entry name" value="PHOSPHATIDYLETHANOLAMINE-BINDING PROTEIN"/>
    <property type="match status" value="1"/>
</dbReference>
<dbReference type="Gene3D" id="3.90.280.10">
    <property type="entry name" value="PEBP-like"/>
    <property type="match status" value="1"/>
</dbReference>
<dbReference type="HOGENOM" id="CLU_043994_7_0_1"/>
<evidence type="ECO:0000313" key="2">
    <source>
        <dbReference type="Proteomes" id="UP000019478"/>
    </source>
</evidence>
<dbReference type="eggNOG" id="KOG3346">
    <property type="taxonomic scope" value="Eukaryota"/>
</dbReference>
<sequence length="170" mass="18584">MSLFKTVQSLIDKDDSTPIQLTLGSRKLKPGEHIPKGEARATPTLSWPAAAPGQKYLVVSIDLDAPFPSFAPLSPVLHWIQGGLELDTTKNALTSSDPVLVAWAPPGPPGISGPHRYIFLLYHQPAGFTPSLFAKEKGWGIRDRIKWDQSKFEREANLGHAVAATYFLSN</sequence>
<dbReference type="GO" id="GO:0030414">
    <property type="term" value="F:peptidase inhibitor activity"/>
    <property type="evidence" value="ECO:0007669"/>
    <property type="project" value="TreeGrafter"/>
</dbReference>
<dbReference type="STRING" id="1182542.W9Y4T9"/>
<protein>
    <recommendedName>
        <fullName evidence="3">Phosphatidylethanolamine-binding protein</fullName>
    </recommendedName>
</protein>
<organism evidence="1 2">
    <name type="scientific">Capronia epimyces CBS 606.96</name>
    <dbReference type="NCBI Taxonomy" id="1182542"/>
    <lineage>
        <taxon>Eukaryota</taxon>
        <taxon>Fungi</taxon>
        <taxon>Dikarya</taxon>
        <taxon>Ascomycota</taxon>
        <taxon>Pezizomycotina</taxon>
        <taxon>Eurotiomycetes</taxon>
        <taxon>Chaetothyriomycetidae</taxon>
        <taxon>Chaetothyriales</taxon>
        <taxon>Herpotrichiellaceae</taxon>
        <taxon>Capronia</taxon>
    </lineage>
</organism>
<dbReference type="PANTHER" id="PTHR11362:SF78">
    <property type="entry name" value="PROTEASE INHIBITOR"/>
    <property type="match status" value="1"/>
</dbReference>
<dbReference type="SUPFAM" id="SSF49777">
    <property type="entry name" value="PEBP-like"/>
    <property type="match status" value="1"/>
</dbReference>
<dbReference type="AlphaFoldDB" id="W9Y4T9"/>
<proteinExistence type="predicted"/>